<dbReference type="InterPro" id="IPR000198">
    <property type="entry name" value="RhoGAP_dom"/>
</dbReference>
<dbReference type="GO" id="GO:0005737">
    <property type="term" value="C:cytoplasm"/>
    <property type="evidence" value="ECO:0007669"/>
    <property type="project" value="TreeGrafter"/>
</dbReference>
<dbReference type="SMART" id="SM00324">
    <property type="entry name" value="RhoGAP"/>
    <property type="match status" value="1"/>
</dbReference>
<evidence type="ECO:0000256" key="3">
    <source>
        <dbReference type="SAM" id="MobiDB-lite"/>
    </source>
</evidence>
<dbReference type="VEuPathDB" id="FungiDB:BCV72DRAFT_68893"/>
<feature type="compositionally biased region" description="Polar residues" evidence="3">
    <location>
        <begin position="895"/>
        <end position="908"/>
    </location>
</feature>
<feature type="coiled-coil region" evidence="2">
    <location>
        <begin position="106"/>
        <end position="147"/>
    </location>
</feature>
<dbReference type="SUPFAM" id="SSF103657">
    <property type="entry name" value="BAR/IMD domain-like"/>
    <property type="match status" value="1"/>
</dbReference>
<dbReference type="Gene3D" id="1.20.1270.60">
    <property type="entry name" value="Arfaptin homology (AH) domain/BAR domain"/>
    <property type="match status" value="1"/>
</dbReference>
<feature type="region of interest" description="Disordered" evidence="3">
    <location>
        <begin position="829"/>
        <end position="908"/>
    </location>
</feature>
<dbReference type="PROSITE" id="PS50238">
    <property type="entry name" value="RHOGAP"/>
    <property type="match status" value="1"/>
</dbReference>
<accession>A0A1X0RAY6</accession>
<keyword evidence="2" id="KW-0175">Coiled coil</keyword>
<feature type="compositionally biased region" description="Polar residues" evidence="3">
    <location>
        <begin position="856"/>
        <end position="869"/>
    </location>
</feature>
<dbReference type="OrthoDB" id="79452at2759"/>
<dbReference type="AlphaFoldDB" id="A0A1X0RAY6"/>
<dbReference type="SUPFAM" id="SSF48350">
    <property type="entry name" value="GTPase activation domain, GAP"/>
    <property type="match status" value="1"/>
</dbReference>
<dbReference type="CDD" id="cd00159">
    <property type="entry name" value="RhoGAP"/>
    <property type="match status" value="1"/>
</dbReference>
<dbReference type="PANTHER" id="PTHR23176">
    <property type="entry name" value="RHO/RAC/CDC GTPASE-ACTIVATING PROTEIN"/>
    <property type="match status" value="1"/>
</dbReference>
<evidence type="ECO:0000256" key="2">
    <source>
        <dbReference type="SAM" id="Coils"/>
    </source>
</evidence>
<dbReference type="Pfam" id="PF00620">
    <property type="entry name" value="RhoGAP"/>
    <property type="match status" value="1"/>
</dbReference>
<reference evidence="5" key="1">
    <citation type="journal article" date="2016" name="Proc. Natl. Acad. Sci. U.S.A.">
        <title>Lipid metabolic changes in an early divergent fungus govern the establishment of a mutualistic symbiosis with endobacteria.</title>
        <authorList>
            <person name="Lastovetsky O.A."/>
            <person name="Gaspar M.L."/>
            <person name="Mondo S.J."/>
            <person name="LaButti K.M."/>
            <person name="Sandor L."/>
            <person name="Grigoriev I.V."/>
            <person name="Henry S.A."/>
            <person name="Pawlowska T.E."/>
        </authorList>
    </citation>
    <scope>NUCLEOTIDE SEQUENCE [LARGE SCALE GENOMIC DNA]</scope>
    <source>
        <strain evidence="5">ATCC 52814</strain>
    </source>
</reference>
<dbReference type="InterPro" id="IPR008936">
    <property type="entry name" value="Rho_GTPase_activation_prot"/>
</dbReference>
<evidence type="ECO:0000259" key="4">
    <source>
        <dbReference type="PROSITE" id="PS50238"/>
    </source>
</evidence>
<dbReference type="GO" id="GO:0007165">
    <property type="term" value="P:signal transduction"/>
    <property type="evidence" value="ECO:0007669"/>
    <property type="project" value="InterPro"/>
</dbReference>
<evidence type="ECO:0000313" key="5">
    <source>
        <dbReference type="EMBL" id="ORE09220.1"/>
    </source>
</evidence>
<dbReference type="InterPro" id="IPR027267">
    <property type="entry name" value="AH/BAR_dom_sf"/>
</dbReference>
<proteinExistence type="predicted"/>
<dbReference type="InterPro" id="IPR050729">
    <property type="entry name" value="Rho-GAP"/>
</dbReference>
<protein>
    <submittedName>
        <fullName evidence="5">RhoGAP-domain-containing protein</fullName>
    </submittedName>
</protein>
<dbReference type="Proteomes" id="UP000242414">
    <property type="component" value="Unassembled WGS sequence"/>
</dbReference>
<dbReference type="PANTHER" id="PTHR23176:SF134">
    <property type="entry name" value="RHO-TYPE GTPASE-ACTIVATING PROTEIN"/>
    <property type="match status" value="1"/>
</dbReference>
<name>A0A1X0RAY6_RHIZD</name>
<evidence type="ECO:0000256" key="1">
    <source>
        <dbReference type="ARBA" id="ARBA00022468"/>
    </source>
</evidence>
<dbReference type="EMBL" id="KV921878">
    <property type="protein sequence ID" value="ORE09220.1"/>
    <property type="molecule type" value="Genomic_DNA"/>
</dbReference>
<sequence>MTRARGRSVSQQPADDELTAIDKQFDFINTEFKYNVHDLDAMITLLRARLAAEEMYIGALLKAKKATSIYESDKAPNYEFQFTFYQAVKAYESSIYSLVESRQIVRDTIKKEIDKLVQQREHEEATRKTYKTKLAEANSNYTNYRNRDIVKLQKLYTHKCEDLKNAQTTYQAQQLQIQQQQQFHANEESGDDYKLSRNSLEASRLSGEYSSIKDLDGNSDQHNKKGMAGLFSQMRTIASSGGSYLSSVDQNKQISKFAKMKKDIAEADSEYRDGILILEALRKKQRKAVEETNWQVKNTIKRKTESIKSSLLAIIMAEMESLRIETEKSTASYAATMSIDSAKDIQTYTMHYQSLGYALPAPIRYENYYLEGKCREVLFGGSLESYAIEHNRPVPVIVEKCIEAIETMGGLQKEGIYRVSGRQTNIEQLKHQFELDEDKVVLDSKYDVFTIATILKMYIRELKRPLFDFNVQSRLTYSKNMPQAQRFGLLEMKLANLSLAHRRTLHCLICHLSNVNSNHHINKMNIQNLSLIFTPVIFHDFNQADETTAGDWSPEDLFEDLILYHEVLFPVAEENARKLNEPKLQKALKGESPYSQFSQSNLLYISNPPTATVPVTTPKNMLLTQPMPPPILSSDPSGNRYPESTNNNYYPPKLTTIIGTSPAAYQQRLASLSSIDSQTQQSPQQFVPNYPNRPQMVDLKDRPVIPRMPSNLSQSHVFEADHSSTMNFTEKNNSAIQSQMISADSVKQGSGALEKGILTNDQQQQYQNDLVSTPNRSSSDVIVLQRGSSLLGKNPRDNVITHVPQVPRAQSNPDTGIPVVQCNSSDPLLQQTPTFMPPRRDSLSTVKTKEKIEKVSLSSSPNTTMTTAYYPQYQPELNMEQLLPTANEGAVTKLSPAQSEPTDQKQQN</sequence>
<dbReference type="GO" id="GO:0005096">
    <property type="term" value="F:GTPase activator activity"/>
    <property type="evidence" value="ECO:0007669"/>
    <property type="project" value="UniProtKB-KW"/>
</dbReference>
<organism evidence="5">
    <name type="scientific">Rhizopus microsporus var. microsporus</name>
    <dbReference type="NCBI Taxonomy" id="86635"/>
    <lineage>
        <taxon>Eukaryota</taxon>
        <taxon>Fungi</taxon>
        <taxon>Fungi incertae sedis</taxon>
        <taxon>Mucoromycota</taxon>
        <taxon>Mucoromycotina</taxon>
        <taxon>Mucoromycetes</taxon>
        <taxon>Mucorales</taxon>
        <taxon>Mucorineae</taxon>
        <taxon>Rhizopodaceae</taxon>
        <taxon>Rhizopus</taxon>
    </lineage>
</organism>
<keyword evidence="1" id="KW-0343">GTPase activation</keyword>
<dbReference type="Gene3D" id="1.10.555.10">
    <property type="entry name" value="Rho GTPase activation protein"/>
    <property type="match status" value="1"/>
</dbReference>
<feature type="domain" description="Rho-GAP" evidence="4">
    <location>
        <begin position="381"/>
        <end position="569"/>
    </location>
</feature>
<feature type="compositionally biased region" description="Basic and acidic residues" evidence="3">
    <location>
        <begin position="838"/>
        <end position="854"/>
    </location>
</feature>
<gene>
    <name evidence="5" type="ORF">BCV72DRAFT_68893</name>
</gene>